<evidence type="ECO:0000313" key="1">
    <source>
        <dbReference type="EMBL" id="PXX61604.1"/>
    </source>
</evidence>
<dbReference type="EMBL" id="QJKF01000008">
    <property type="protein sequence ID" value="PXX61604.1"/>
    <property type="molecule type" value="Genomic_DNA"/>
</dbReference>
<dbReference type="Proteomes" id="UP000247569">
    <property type="component" value="Unassembled WGS sequence"/>
</dbReference>
<keyword evidence="2" id="KW-1185">Reference proteome</keyword>
<dbReference type="RefSeq" id="WP_255219239.1">
    <property type="nucleotide sequence ID" value="NZ_QJKF01000008.1"/>
</dbReference>
<proteinExistence type="predicted"/>
<dbReference type="AlphaFoldDB" id="A0A318K290"/>
<sequence>MVIAWALITIDGSMPLAAAKFSLTMTATPAATARLLMAFLQR</sequence>
<accession>A0A318K290</accession>
<comment type="caution">
    <text evidence="1">The sequence shown here is derived from an EMBL/GenBank/DDBJ whole genome shotgun (WGS) entry which is preliminary data.</text>
</comment>
<protein>
    <submittedName>
        <fullName evidence="1">Uncharacterized protein</fullName>
    </submittedName>
</protein>
<name>A0A318K290_9NOCA</name>
<evidence type="ECO:0000313" key="2">
    <source>
        <dbReference type="Proteomes" id="UP000247569"/>
    </source>
</evidence>
<reference evidence="1 2" key="1">
    <citation type="submission" date="2018-05" db="EMBL/GenBank/DDBJ databases">
        <title>Genomic Encyclopedia of Type Strains, Phase IV (KMG-IV): sequencing the most valuable type-strain genomes for metagenomic binning, comparative biology and taxonomic classification.</title>
        <authorList>
            <person name="Goeker M."/>
        </authorList>
    </citation>
    <scope>NUCLEOTIDE SEQUENCE [LARGE SCALE GENOMIC DNA]</scope>
    <source>
        <strain evidence="1 2">DSM 44704</strain>
    </source>
</reference>
<organism evidence="1 2">
    <name type="scientific">Nocardia tenerifensis</name>
    <dbReference type="NCBI Taxonomy" id="228006"/>
    <lineage>
        <taxon>Bacteria</taxon>
        <taxon>Bacillati</taxon>
        <taxon>Actinomycetota</taxon>
        <taxon>Actinomycetes</taxon>
        <taxon>Mycobacteriales</taxon>
        <taxon>Nocardiaceae</taxon>
        <taxon>Nocardia</taxon>
    </lineage>
</organism>
<gene>
    <name evidence="1" type="ORF">DFR70_108162</name>
</gene>